<proteinExistence type="predicted"/>
<dbReference type="EMBL" id="MU251685">
    <property type="protein sequence ID" value="KAG9230291.1"/>
    <property type="molecule type" value="Genomic_DNA"/>
</dbReference>
<feature type="chain" id="PRO_5040264353" evidence="2">
    <location>
        <begin position="19"/>
        <end position="149"/>
    </location>
</feature>
<evidence type="ECO:0000256" key="1">
    <source>
        <dbReference type="SAM" id="MobiDB-lite"/>
    </source>
</evidence>
<feature type="compositionally biased region" description="Basic and acidic residues" evidence="1">
    <location>
        <begin position="82"/>
        <end position="92"/>
    </location>
</feature>
<evidence type="ECO:0000313" key="4">
    <source>
        <dbReference type="Proteomes" id="UP000824998"/>
    </source>
</evidence>
<feature type="region of interest" description="Disordered" evidence="1">
    <location>
        <begin position="59"/>
        <end position="149"/>
    </location>
</feature>
<feature type="signal peptide" evidence="2">
    <location>
        <begin position="1"/>
        <end position="18"/>
    </location>
</feature>
<dbReference type="OrthoDB" id="10296238at2759"/>
<dbReference type="AlphaFoldDB" id="A0A9P7YBL2"/>
<evidence type="ECO:0000313" key="3">
    <source>
        <dbReference type="EMBL" id="KAG9230291.1"/>
    </source>
</evidence>
<accession>A0A9P7YBL2</accession>
<reference evidence="3" key="1">
    <citation type="journal article" date="2021" name="IMA Fungus">
        <title>Genomic characterization of three marine fungi, including Emericellopsis atlantica sp. nov. with signatures of a generalist lifestyle and marine biomass degradation.</title>
        <authorList>
            <person name="Hagestad O.C."/>
            <person name="Hou L."/>
            <person name="Andersen J.H."/>
            <person name="Hansen E.H."/>
            <person name="Altermark B."/>
            <person name="Li C."/>
            <person name="Kuhnert E."/>
            <person name="Cox R.J."/>
            <person name="Crous P.W."/>
            <person name="Spatafora J.W."/>
            <person name="Lail K."/>
            <person name="Amirebrahimi M."/>
            <person name="Lipzen A."/>
            <person name="Pangilinan J."/>
            <person name="Andreopoulos W."/>
            <person name="Hayes R.D."/>
            <person name="Ng V."/>
            <person name="Grigoriev I.V."/>
            <person name="Jackson S.A."/>
            <person name="Sutton T.D.S."/>
            <person name="Dobson A.D.W."/>
            <person name="Rama T."/>
        </authorList>
    </citation>
    <scope>NUCLEOTIDE SEQUENCE</scope>
    <source>
        <strain evidence="3">TRa018bII</strain>
    </source>
</reference>
<gene>
    <name evidence="3" type="ORF">BJ875DRAFT_546301</name>
</gene>
<protein>
    <submittedName>
        <fullName evidence="3">Uncharacterized protein</fullName>
    </submittedName>
</protein>
<keyword evidence="2" id="KW-0732">Signal</keyword>
<sequence>MKYTTLILMVSAITSVFASPIDCNQNDRSGHCVKKRDFDQHGPAAGLVARQGFIGAETHRHHGGEVEKRQGFIGAETHRHHGGEVEKRDRPDCGSPFSPPCPPATVEKRQGFIGAETHFHHPPAEAEKRAAGDRHPDCGSPFSPPCPPS</sequence>
<keyword evidence="4" id="KW-1185">Reference proteome</keyword>
<comment type="caution">
    <text evidence="3">The sequence shown here is derived from an EMBL/GenBank/DDBJ whole genome shotgun (WGS) entry which is preliminary data.</text>
</comment>
<feature type="compositionally biased region" description="Basic and acidic residues" evidence="1">
    <location>
        <begin position="117"/>
        <end position="137"/>
    </location>
</feature>
<organism evidence="3 4">
    <name type="scientific">Amylocarpus encephaloides</name>
    <dbReference type="NCBI Taxonomy" id="45428"/>
    <lineage>
        <taxon>Eukaryota</taxon>
        <taxon>Fungi</taxon>
        <taxon>Dikarya</taxon>
        <taxon>Ascomycota</taxon>
        <taxon>Pezizomycotina</taxon>
        <taxon>Leotiomycetes</taxon>
        <taxon>Helotiales</taxon>
        <taxon>Helotiales incertae sedis</taxon>
        <taxon>Amylocarpus</taxon>
    </lineage>
</organism>
<dbReference type="Proteomes" id="UP000824998">
    <property type="component" value="Unassembled WGS sequence"/>
</dbReference>
<name>A0A9P7YBL2_9HELO</name>
<evidence type="ECO:0000256" key="2">
    <source>
        <dbReference type="SAM" id="SignalP"/>
    </source>
</evidence>